<dbReference type="GO" id="GO:0008270">
    <property type="term" value="F:zinc ion binding"/>
    <property type="evidence" value="ECO:0007669"/>
    <property type="project" value="UniProtKB-KW"/>
</dbReference>
<dbReference type="EMBL" id="JAQQPM010000003">
    <property type="protein sequence ID" value="KAK2069666.1"/>
    <property type="molecule type" value="Genomic_DNA"/>
</dbReference>
<comment type="subcellular location">
    <subcellularLocation>
        <location evidence="1">Nucleus</location>
    </subcellularLocation>
</comment>
<feature type="domain" description="C2H2-type" evidence="9">
    <location>
        <begin position="379"/>
        <end position="409"/>
    </location>
</feature>
<evidence type="ECO:0000256" key="7">
    <source>
        <dbReference type="PROSITE-ProRule" id="PRU00042"/>
    </source>
</evidence>
<reference evidence="10" key="1">
    <citation type="journal article" date="2023" name="Mol. Plant Microbe Interact.">
        <title>Elucidating the Obligate Nature and Biological Capacity of an Invasive Fungal Corn Pathogen.</title>
        <authorList>
            <person name="MacCready J.S."/>
            <person name="Roggenkamp E.M."/>
            <person name="Gdanetz K."/>
            <person name="Chilvers M.I."/>
        </authorList>
    </citation>
    <scope>NUCLEOTIDE SEQUENCE</scope>
    <source>
        <strain evidence="10">PM02</strain>
    </source>
</reference>
<dbReference type="PROSITE" id="PS50157">
    <property type="entry name" value="ZINC_FINGER_C2H2_2"/>
    <property type="match status" value="3"/>
</dbReference>
<evidence type="ECO:0000256" key="5">
    <source>
        <dbReference type="ARBA" id="ARBA00022833"/>
    </source>
</evidence>
<feature type="region of interest" description="Disordered" evidence="8">
    <location>
        <begin position="24"/>
        <end position="107"/>
    </location>
</feature>
<feature type="compositionally biased region" description="Pro residues" evidence="8">
    <location>
        <begin position="565"/>
        <end position="576"/>
    </location>
</feature>
<evidence type="ECO:0000256" key="1">
    <source>
        <dbReference type="ARBA" id="ARBA00004123"/>
    </source>
</evidence>
<dbReference type="GO" id="GO:0005634">
    <property type="term" value="C:nucleus"/>
    <property type="evidence" value="ECO:0007669"/>
    <property type="project" value="UniProtKB-SubCell"/>
</dbReference>
<evidence type="ECO:0000256" key="8">
    <source>
        <dbReference type="SAM" id="MobiDB-lite"/>
    </source>
</evidence>
<organism evidence="10 11">
    <name type="scientific">Phyllachora maydis</name>
    <dbReference type="NCBI Taxonomy" id="1825666"/>
    <lineage>
        <taxon>Eukaryota</taxon>
        <taxon>Fungi</taxon>
        <taxon>Dikarya</taxon>
        <taxon>Ascomycota</taxon>
        <taxon>Pezizomycotina</taxon>
        <taxon>Sordariomycetes</taxon>
        <taxon>Sordariomycetidae</taxon>
        <taxon>Phyllachorales</taxon>
        <taxon>Phyllachoraceae</taxon>
        <taxon>Phyllachora</taxon>
    </lineage>
</organism>
<keyword evidence="4 7" id="KW-0863">Zinc-finger</keyword>
<evidence type="ECO:0000259" key="9">
    <source>
        <dbReference type="PROSITE" id="PS50157"/>
    </source>
</evidence>
<feature type="domain" description="C2H2-type" evidence="9">
    <location>
        <begin position="323"/>
        <end position="350"/>
    </location>
</feature>
<dbReference type="Proteomes" id="UP001217918">
    <property type="component" value="Unassembled WGS sequence"/>
</dbReference>
<dbReference type="PANTHER" id="PTHR24394">
    <property type="entry name" value="ZINC FINGER PROTEIN"/>
    <property type="match status" value="1"/>
</dbReference>
<name>A0AAD9I1Y3_9PEZI</name>
<evidence type="ECO:0000256" key="6">
    <source>
        <dbReference type="ARBA" id="ARBA00023242"/>
    </source>
</evidence>
<dbReference type="FunFam" id="3.30.160.60:FF:000446">
    <property type="entry name" value="Zinc finger protein"/>
    <property type="match status" value="1"/>
</dbReference>
<keyword evidence="3" id="KW-0677">Repeat</keyword>
<evidence type="ECO:0000256" key="2">
    <source>
        <dbReference type="ARBA" id="ARBA00022723"/>
    </source>
</evidence>
<evidence type="ECO:0000313" key="11">
    <source>
        <dbReference type="Proteomes" id="UP001217918"/>
    </source>
</evidence>
<protein>
    <recommendedName>
        <fullName evidence="9">C2H2-type domain-containing protein</fullName>
    </recommendedName>
</protein>
<proteinExistence type="predicted"/>
<dbReference type="AlphaFoldDB" id="A0AAD9I1Y3"/>
<keyword evidence="6" id="KW-0539">Nucleus</keyword>
<feature type="region of interest" description="Disordered" evidence="8">
    <location>
        <begin position="200"/>
        <end position="220"/>
    </location>
</feature>
<dbReference type="InterPro" id="IPR036236">
    <property type="entry name" value="Znf_C2H2_sf"/>
</dbReference>
<evidence type="ECO:0000313" key="10">
    <source>
        <dbReference type="EMBL" id="KAK2069666.1"/>
    </source>
</evidence>
<dbReference type="FunFam" id="3.30.160.60:FF:001666">
    <property type="entry name" value="MDS1 and EVI1 complex locus"/>
    <property type="match status" value="1"/>
</dbReference>
<comment type="caution">
    <text evidence="10">The sequence shown here is derived from an EMBL/GenBank/DDBJ whole genome shotgun (WGS) entry which is preliminary data.</text>
</comment>
<dbReference type="SUPFAM" id="SSF57667">
    <property type="entry name" value="beta-beta-alpha zinc fingers"/>
    <property type="match status" value="2"/>
</dbReference>
<dbReference type="Gene3D" id="3.30.160.60">
    <property type="entry name" value="Classic Zinc Finger"/>
    <property type="match status" value="3"/>
</dbReference>
<feature type="region of interest" description="Disordered" evidence="8">
    <location>
        <begin position="157"/>
        <end position="178"/>
    </location>
</feature>
<feature type="region of interest" description="Disordered" evidence="8">
    <location>
        <begin position="458"/>
        <end position="602"/>
    </location>
</feature>
<dbReference type="SMART" id="SM00355">
    <property type="entry name" value="ZnF_C2H2"/>
    <property type="match status" value="3"/>
</dbReference>
<keyword evidence="2" id="KW-0479">Metal-binding</keyword>
<accession>A0AAD9I1Y3</accession>
<feature type="domain" description="C2H2-type" evidence="9">
    <location>
        <begin position="351"/>
        <end position="378"/>
    </location>
</feature>
<dbReference type="PROSITE" id="PS00028">
    <property type="entry name" value="ZINC_FINGER_C2H2_1"/>
    <property type="match status" value="2"/>
</dbReference>
<evidence type="ECO:0000256" key="4">
    <source>
        <dbReference type="ARBA" id="ARBA00022771"/>
    </source>
</evidence>
<sequence>MSLEKEGPVATEVHLAAAAASIMPPASSALSPPPPPPPPPPESLVAEPSRANSLKRPREHTPPPPPSSPATTSPTADEFSPSKIARLVGFNRESPGPAPAPHAPASLPLHRARDDEQRLVFAAIHENNNNNNNNNNNAGRRVLSALMAGVPAISRSQDAPLAAGDPPVGSPVENDAAGPDTDTDTTAVAVAVAVAVASAAPSQVAQSAPTAAPSGLSSPVRQGAATNLAAATLGDVVHPMVHSPAPMDVDARPEQRLYPQQQQPDAQMDDRAASGSSCLSYPGILPPGGPVHSPGPAPRGITLPVGTSDGAVMGPRSPTSKKHKCPYCETEFTRHHNLKSHLLTHSQEKPYVCQTCNLRFRRLHDLKRHSKLHTGEKPHVCPKCDRKFARGDALARHSKGAGGCAGRRTSMGSFAGEEDFEAGSITEPDASVMGGIIYGDGNADADLTEHDRRRLSLPGIKAQQHVAAPPDSYTTHSSTYPPAGPRPLPGGAGLCPPAVDRPVPGPNVSAAGGQAQPSSMPALPTGAPTPSSLYSPGGIAESPKPLSPAPEGQQRTVHAQHRPAEPPAPPGLPPPTHADNGPGPRARDTGGPAGPVDNANNLFASAGHDKVVQLTTEVEVSKRVEAQLKERIAALTSEVATLRQQLAAAQPSV</sequence>
<dbReference type="Pfam" id="PF00096">
    <property type="entry name" value="zf-C2H2"/>
    <property type="match status" value="1"/>
</dbReference>
<feature type="compositionally biased region" description="Low complexity" evidence="8">
    <location>
        <begin position="200"/>
        <end position="214"/>
    </location>
</feature>
<dbReference type="PANTHER" id="PTHR24394:SF44">
    <property type="entry name" value="ZINC FINGER PROTEIN 271-LIKE"/>
    <property type="match status" value="1"/>
</dbReference>
<keyword evidence="5" id="KW-0862">Zinc</keyword>
<evidence type="ECO:0000256" key="3">
    <source>
        <dbReference type="ARBA" id="ARBA00022737"/>
    </source>
</evidence>
<gene>
    <name evidence="10" type="ORF">P8C59_004223</name>
</gene>
<dbReference type="InterPro" id="IPR013087">
    <property type="entry name" value="Znf_C2H2_type"/>
</dbReference>
<dbReference type="GO" id="GO:0000981">
    <property type="term" value="F:DNA-binding transcription factor activity, RNA polymerase II-specific"/>
    <property type="evidence" value="ECO:0007669"/>
    <property type="project" value="TreeGrafter"/>
</dbReference>
<keyword evidence="11" id="KW-1185">Reference proteome</keyword>
<feature type="region of interest" description="Disordered" evidence="8">
    <location>
        <begin position="259"/>
        <end position="278"/>
    </location>
</feature>
<feature type="compositionally biased region" description="Pro residues" evidence="8">
    <location>
        <begin position="31"/>
        <end position="42"/>
    </location>
</feature>